<evidence type="ECO:0000259" key="8">
    <source>
        <dbReference type="Pfam" id="PF00857"/>
    </source>
</evidence>
<evidence type="ECO:0000256" key="2">
    <source>
        <dbReference type="ARBA" id="ARBA00022642"/>
    </source>
</evidence>
<keyword evidence="3" id="KW-0479">Metal-binding</keyword>
<name>A0ABV1VKE2_9ACTN</name>
<proteinExistence type="inferred from homology"/>
<evidence type="ECO:0000256" key="6">
    <source>
        <dbReference type="ARBA" id="ARBA00039017"/>
    </source>
</evidence>
<keyword evidence="10" id="KW-1185">Reference proteome</keyword>
<dbReference type="InterPro" id="IPR000868">
    <property type="entry name" value="Isochorismatase-like_dom"/>
</dbReference>
<dbReference type="EC" id="3.5.1.19" evidence="6"/>
<evidence type="ECO:0000256" key="4">
    <source>
        <dbReference type="ARBA" id="ARBA00022801"/>
    </source>
</evidence>
<comment type="similarity">
    <text evidence="1">Belongs to the isochorismatase family.</text>
</comment>
<evidence type="ECO:0000313" key="10">
    <source>
        <dbReference type="Proteomes" id="UP001490330"/>
    </source>
</evidence>
<accession>A0ABV1VKE2</accession>
<dbReference type="PANTHER" id="PTHR11080:SF2">
    <property type="entry name" value="LD05707P"/>
    <property type="match status" value="1"/>
</dbReference>
<gene>
    <name evidence="9" type="ORF">ABT322_25135</name>
</gene>
<dbReference type="PANTHER" id="PTHR11080">
    <property type="entry name" value="PYRAZINAMIDASE/NICOTINAMIDASE"/>
    <property type="match status" value="1"/>
</dbReference>
<feature type="domain" description="Isochorismatase-like" evidence="8">
    <location>
        <begin position="4"/>
        <end position="190"/>
    </location>
</feature>
<dbReference type="Proteomes" id="UP001490330">
    <property type="component" value="Unassembled WGS sequence"/>
</dbReference>
<keyword evidence="4" id="KW-0378">Hydrolase</keyword>
<sequence>MGRALIVVDVQNDFCEGGSVAVAGGAEIAAKVRDLVSRAAEAGYQHVVATRDHHIDPGDHFSETPDFKTSWPVHCVAGTQGSDFHPEFLPAVHAGAVDAVFYKGAYEAAYSGFEGATEDGTGMTAWLREHGVTAVDVVGVATDHCVKATALDAAVAGFTTRVLLDLTAGVNHDTIQQARDELRRAGVELSGTPVVAEA</sequence>
<protein>
    <recommendedName>
        <fullName evidence="6">nicotinamidase</fullName>
        <ecNumber evidence="6">3.5.1.19</ecNumber>
    </recommendedName>
    <alternativeName>
        <fullName evidence="7">Nicotinamide deamidase</fullName>
    </alternativeName>
</protein>
<dbReference type="SUPFAM" id="SSF52499">
    <property type="entry name" value="Isochorismatase-like hydrolases"/>
    <property type="match status" value="1"/>
</dbReference>
<dbReference type="EMBL" id="JBEPCV010000027">
    <property type="protein sequence ID" value="MER6906958.1"/>
    <property type="molecule type" value="Genomic_DNA"/>
</dbReference>
<dbReference type="Pfam" id="PF00857">
    <property type="entry name" value="Isochorismatase"/>
    <property type="match status" value="1"/>
</dbReference>
<keyword evidence="2" id="KW-0662">Pyridine nucleotide biosynthesis</keyword>
<reference evidence="9 10" key="1">
    <citation type="submission" date="2024-06" db="EMBL/GenBank/DDBJ databases">
        <title>The Natural Products Discovery Center: Release of the First 8490 Sequenced Strains for Exploring Actinobacteria Biosynthetic Diversity.</title>
        <authorList>
            <person name="Kalkreuter E."/>
            <person name="Kautsar S.A."/>
            <person name="Yang D."/>
            <person name="Bader C.D."/>
            <person name="Teijaro C.N."/>
            <person name="Fluegel L."/>
            <person name="Davis C.M."/>
            <person name="Simpson J.R."/>
            <person name="Lauterbach L."/>
            <person name="Steele A.D."/>
            <person name="Gui C."/>
            <person name="Meng S."/>
            <person name="Li G."/>
            <person name="Viehrig K."/>
            <person name="Ye F."/>
            <person name="Su P."/>
            <person name="Kiefer A.F."/>
            <person name="Nichols A."/>
            <person name="Cepeda A.J."/>
            <person name="Yan W."/>
            <person name="Fan B."/>
            <person name="Jiang Y."/>
            <person name="Adhikari A."/>
            <person name="Zheng C.-J."/>
            <person name="Schuster L."/>
            <person name="Cowan T.M."/>
            <person name="Smanski M.J."/>
            <person name="Chevrette M.G."/>
            <person name="De Carvalho L.P.S."/>
            <person name="Shen B."/>
        </authorList>
    </citation>
    <scope>NUCLEOTIDE SEQUENCE [LARGE SCALE GENOMIC DNA]</scope>
    <source>
        <strain evidence="9 10">NPDC000632</strain>
    </source>
</reference>
<dbReference type="InterPro" id="IPR036380">
    <property type="entry name" value="Isochorismatase-like_sf"/>
</dbReference>
<dbReference type="RefSeq" id="WP_350721053.1">
    <property type="nucleotide sequence ID" value="NZ_JBEPCO010000022.1"/>
</dbReference>
<comment type="pathway">
    <text evidence="5">Cofactor biosynthesis; nicotinate biosynthesis; nicotinate from nicotinamide: step 1/1.</text>
</comment>
<organism evidence="9 10">
    <name type="scientific">Streptomyces flaveolus</name>
    <dbReference type="NCBI Taxonomy" id="67297"/>
    <lineage>
        <taxon>Bacteria</taxon>
        <taxon>Bacillati</taxon>
        <taxon>Actinomycetota</taxon>
        <taxon>Actinomycetes</taxon>
        <taxon>Kitasatosporales</taxon>
        <taxon>Streptomycetaceae</taxon>
        <taxon>Streptomyces</taxon>
    </lineage>
</organism>
<dbReference type="InterPro" id="IPR052347">
    <property type="entry name" value="Isochorismatase_Nicotinamidase"/>
</dbReference>
<evidence type="ECO:0000313" key="9">
    <source>
        <dbReference type="EMBL" id="MER6906958.1"/>
    </source>
</evidence>
<comment type="caution">
    <text evidence="9">The sequence shown here is derived from an EMBL/GenBank/DDBJ whole genome shotgun (WGS) entry which is preliminary data.</text>
</comment>
<evidence type="ECO:0000256" key="7">
    <source>
        <dbReference type="ARBA" id="ARBA00043224"/>
    </source>
</evidence>
<evidence type="ECO:0000256" key="5">
    <source>
        <dbReference type="ARBA" id="ARBA00037900"/>
    </source>
</evidence>
<evidence type="ECO:0000256" key="1">
    <source>
        <dbReference type="ARBA" id="ARBA00006336"/>
    </source>
</evidence>
<dbReference type="Gene3D" id="3.40.50.850">
    <property type="entry name" value="Isochorismatase-like"/>
    <property type="match status" value="1"/>
</dbReference>
<evidence type="ECO:0000256" key="3">
    <source>
        <dbReference type="ARBA" id="ARBA00022723"/>
    </source>
</evidence>